<dbReference type="InterPro" id="IPR027417">
    <property type="entry name" value="P-loop_NTPase"/>
</dbReference>
<accession>A0A1Y1QBX1</accession>
<sequence length="412" mass="47321">MDKTRHLHTKIEQLLAMFPVVALIGSRQCGKSTLVKQVRPDWKYYDLESPDDYQLISRDPVSFFTLNNQHLIIDEAQQYPDMFKVLRGVVDSERHTKGRFLLTGSSSPAIVKGITESLAGRIATVEMSPFKQTEYYAKPLSGLYGLLTDEQTQLRDFQSLTPALNLEQSMAIWLKGGYPEPLTLSESIPAFYKQWMDNYIADYLNRDIRGLFPRLNIHNYRRFLTLLAQYSGHQLNMSDMARVLEVSVSTVKDYLDIVHQTFLWRNLEPYTHNPLKKVQKANKGFFRDSGLLHHLLRINSLDQLLLHPVAGFSFESFVTEELIRGLQATLATRLEFSYYRTIDKSEVDLVIEGDFGTIPVEVKLNATIQPRALRGLENFLTDTNSRYGIVINRGKRVELLTDKIVQIPVQCL</sequence>
<evidence type="ECO:0000313" key="3">
    <source>
        <dbReference type="EMBL" id="OQX02270.1"/>
    </source>
</evidence>
<name>A0A1Y1QBX1_9GAMM</name>
<evidence type="ECO:0000313" key="4">
    <source>
        <dbReference type="Proteomes" id="UP000192491"/>
    </source>
</evidence>
<dbReference type="SUPFAM" id="SSF52540">
    <property type="entry name" value="P-loop containing nucleoside triphosphate hydrolases"/>
    <property type="match status" value="1"/>
</dbReference>
<proteinExistence type="predicted"/>
<evidence type="ECO:0000259" key="1">
    <source>
        <dbReference type="Pfam" id="PF13173"/>
    </source>
</evidence>
<dbReference type="Pfam" id="PF13173">
    <property type="entry name" value="AAA_14"/>
    <property type="match status" value="1"/>
</dbReference>
<dbReference type="InterPro" id="IPR041682">
    <property type="entry name" value="AAA_14"/>
</dbReference>
<dbReference type="InterPro" id="IPR025420">
    <property type="entry name" value="DUF4143"/>
</dbReference>
<feature type="domain" description="AAA" evidence="1">
    <location>
        <begin position="19"/>
        <end position="135"/>
    </location>
</feature>
<dbReference type="PANTHER" id="PTHR43566">
    <property type="entry name" value="CONSERVED PROTEIN"/>
    <property type="match status" value="1"/>
</dbReference>
<gene>
    <name evidence="3" type="ORF">BWK73_43310</name>
</gene>
<dbReference type="Pfam" id="PF13635">
    <property type="entry name" value="DUF4143"/>
    <property type="match status" value="1"/>
</dbReference>
<dbReference type="PANTHER" id="PTHR43566:SF2">
    <property type="entry name" value="DUF4143 DOMAIN-CONTAINING PROTEIN"/>
    <property type="match status" value="1"/>
</dbReference>
<dbReference type="Proteomes" id="UP000192491">
    <property type="component" value="Unassembled WGS sequence"/>
</dbReference>
<dbReference type="EMBL" id="MTEJ01000504">
    <property type="protein sequence ID" value="OQX02270.1"/>
    <property type="molecule type" value="Genomic_DNA"/>
</dbReference>
<protein>
    <submittedName>
        <fullName evidence="3">ATPase</fullName>
    </submittedName>
</protein>
<dbReference type="AlphaFoldDB" id="A0A1Y1QBX1"/>
<comment type="caution">
    <text evidence="3">The sequence shown here is derived from an EMBL/GenBank/DDBJ whole genome shotgun (WGS) entry which is preliminary data.</text>
</comment>
<feature type="domain" description="DUF4143" evidence="2">
    <location>
        <begin position="206"/>
        <end position="364"/>
    </location>
</feature>
<evidence type="ECO:0000259" key="2">
    <source>
        <dbReference type="Pfam" id="PF13635"/>
    </source>
</evidence>
<organism evidence="3 4">
    <name type="scientific">Thiothrix lacustris</name>
    <dbReference type="NCBI Taxonomy" id="525917"/>
    <lineage>
        <taxon>Bacteria</taxon>
        <taxon>Pseudomonadati</taxon>
        <taxon>Pseudomonadota</taxon>
        <taxon>Gammaproteobacteria</taxon>
        <taxon>Thiotrichales</taxon>
        <taxon>Thiotrichaceae</taxon>
        <taxon>Thiothrix</taxon>
    </lineage>
</organism>
<reference evidence="3 4" key="1">
    <citation type="submission" date="2017-01" db="EMBL/GenBank/DDBJ databases">
        <title>Novel large sulfur bacteria in the metagenomes of groundwater-fed chemosynthetic microbial mats in the Lake Huron basin.</title>
        <authorList>
            <person name="Sharrar A.M."/>
            <person name="Flood B.E."/>
            <person name="Bailey J.V."/>
            <person name="Jones D.S."/>
            <person name="Biddanda B."/>
            <person name="Ruberg S.A."/>
            <person name="Marcus D.N."/>
            <person name="Dick G.J."/>
        </authorList>
    </citation>
    <scope>NUCLEOTIDE SEQUENCE [LARGE SCALE GENOMIC DNA]</scope>
    <source>
        <strain evidence="3">A8</strain>
    </source>
</reference>